<dbReference type="EMBL" id="VDEP01000306">
    <property type="protein sequence ID" value="KAA1108074.1"/>
    <property type="molecule type" value="Genomic_DNA"/>
</dbReference>
<gene>
    <name evidence="2" type="ORF">PGT21_030540</name>
    <name evidence="1" type="ORF">PGTUg99_027964</name>
</gene>
<name>A0A5B0QJ85_PUCGR</name>
<dbReference type="AlphaFoldDB" id="A0A5B0QJ85"/>
<dbReference type="Proteomes" id="UP000325313">
    <property type="component" value="Unassembled WGS sequence"/>
</dbReference>
<evidence type="ECO:0000313" key="3">
    <source>
        <dbReference type="Proteomes" id="UP000324748"/>
    </source>
</evidence>
<proteinExistence type="predicted"/>
<evidence type="ECO:0000313" key="2">
    <source>
        <dbReference type="EMBL" id="KAA1113391.1"/>
    </source>
</evidence>
<comment type="caution">
    <text evidence="2">The sequence shown here is derived from an EMBL/GenBank/DDBJ whole genome shotgun (WGS) entry which is preliminary data.</text>
</comment>
<dbReference type="EMBL" id="VSWC01000015">
    <property type="protein sequence ID" value="KAA1113391.1"/>
    <property type="molecule type" value="Genomic_DNA"/>
</dbReference>
<keyword evidence="3" id="KW-1185">Reference proteome</keyword>
<sequence length="106" mass="11773">MLCSPPHGCSANKQNQSLIPLLFPVPLAHKGSLDSLSGTIPNPPIHIFKLGAHIYLVAAPRSINSLIKASLSTSVSSFLPNRFMRFVYRFLVRPARKTLRPQRQIK</sequence>
<protein>
    <submittedName>
        <fullName evidence="2">Uncharacterized protein</fullName>
    </submittedName>
</protein>
<evidence type="ECO:0000313" key="1">
    <source>
        <dbReference type="EMBL" id="KAA1108074.1"/>
    </source>
</evidence>
<dbReference type="Proteomes" id="UP000324748">
    <property type="component" value="Unassembled WGS sequence"/>
</dbReference>
<accession>A0A5B0QJ85</accession>
<reference evidence="3 4" key="1">
    <citation type="submission" date="2019-05" db="EMBL/GenBank/DDBJ databases">
        <title>Emergence of the Ug99 lineage of the wheat stem rust pathogen through somatic hybridization.</title>
        <authorList>
            <person name="Li F."/>
            <person name="Upadhyaya N.M."/>
            <person name="Sperschneider J."/>
            <person name="Matny O."/>
            <person name="Nguyen-Phuc H."/>
            <person name="Mago R."/>
            <person name="Raley C."/>
            <person name="Miller M.E."/>
            <person name="Silverstein K.A.T."/>
            <person name="Henningsen E."/>
            <person name="Hirsch C.D."/>
            <person name="Visser B."/>
            <person name="Pretorius Z.A."/>
            <person name="Steffenson B.J."/>
            <person name="Schwessinger B."/>
            <person name="Dodds P.N."/>
            <person name="Figueroa M."/>
        </authorList>
    </citation>
    <scope>NUCLEOTIDE SEQUENCE [LARGE SCALE GENOMIC DNA]</scope>
    <source>
        <strain evidence="2">21-0</strain>
        <strain evidence="1 4">Ug99</strain>
    </source>
</reference>
<organism evidence="2 3">
    <name type="scientific">Puccinia graminis f. sp. tritici</name>
    <dbReference type="NCBI Taxonomy" id="56615"/>
    <lineage>
        <taxon>Eukaryota</taxon>
        <taxon>Fungi</taxon>
        <taxon>Dikarya</taxon>
        <taxon>Basidiomycota</taxon>
        <taxon>Pucciniomycotina</taxon>
        <taxon>Pucciniomycetes</taxon>
        <taxon>Pucciniales</taxon>
        <taxon>Pucciniaceae</taxon>
        <taxon>Puccinia</taxon>
    </lineage>
</organism>
<evidence type="ECO:0000313" key="4">
    <source>
        <dbReference type="Proteomes" id="UP000325313"/>
    </source>
</evidence>